<evidence type="ECO:0000256" key="6">
    <source>
        <dbReference type="ARBA" id="ARBA00022725"/>
    </source>
</evidence>
<evidence type="ECO:0000256" key="9">
    <source>
        <dbReference type="ARBA" id="ARBA00023136"/>
    </source>
</evidence>
<name>K7EYN0_PELSI</name>
<evidence type="ECO:0000256" key="1">
    <source>
        <dbReference type="ARBA" id="ARBA00004651"/>
    </source>
</evidence>
<dbReference type="SUPFAM" id="SSF81321">
    <property type="entry name" value="Family A G protein-coupled receptor-like"/>
    <property type="match status" value="1"/>
</dbReference>
<dbReference type="PROSITE" id="PS00237">
    <property type="entry name" value="G_PROTEIN_RECEP_F1_1"/>
    <property type="match status" value="1"/>
</dbReference>
<dbReference type="GeneTree" id="ENSGT01150000286972"/>
<dbReference type="GO" id="GO:0005886">
    <property type="term" value="C:plasma membrane"/>
    <property type="evidence" value="ECO:0007669"/>
    <property type="project" value="UniProtKB-SubCell"/>
</dbReference>
<feature type="transmembrane region" description="Helical" evidence="13">
    <location>
        <begin position="74"/>
        <end position="94"/>
    </location>
</feature>
<keyword evidence="8 12" id="KW-0297">G-protein coupled receptor</keyword>
<feature type="transmembrane region" description="Helical" evidence="13">
    <location>
        <begin position="114"/>
        <end position="136"/>
    </location>
</feature>
<comment type="subcellular location">
    <subcellularLocation>
        <location evidence="1 13">Cell membrane</location>
        <topology evidence="1 13">Multi-pass membrane protein</topology>
    </subcellularLocation>
</comment>
<sequence length="335" mass="37384">PTSHSFSPLQMTYSLSEPGENQTISDGFILVGFSYLNELQILLFLLLLVTYPIALVGNLLVILLIILNSSLHTPMYFFLVNLSLLEICYTTNVTPQLLVHLLVEQKTISFVGCMVQMLVFTALALAECCLLAAMAYDRYVAICHPLHYTTIMNGRVCAMLLGVSWTIGLLVESAETTWLFSLPFCGSNRIPHFFCDIRPVEMMVCADVSKNEIVGLTVSALFIMGPFILIILSYILILSTILRLPSAEGRRKAFSTCSSHLIVVTLFYGTCLSTYLKPISSYTPESDHWISLIYTVVTPILNPIIYSLRNKEVHRAFRKTLEKSVCSQLAEGKGE</sequence>
<dbReference type="FunFam" id="1.20.1070.10:FF:000001">
    <property type="entry name" value="Olfactory receptor"/>
    <property type="match status" value="1"/>
</dbReference>
<dbReference type="GO" id="GO:0004984">
    <property type="term" value="F:olfactory receptor activity"/>
    <property type="evidence" value="ECO:0007669"/>
    <property type="project" value="InterPro"/>
</dbReference>
<dbReference type="PANTHER" id="PTHR26453">
    <property type="entry name" value="OLFACTORY RECEPTOR"/>
    <property type="match status" value="1"/>
</dbReference>
<dbReference type="InterPro" id="IPR017452">
    <property type="entry name" value="GPCR_Rhodpsn_7TM"/>
</dbReference>
<keyword evidence="7 13" id="KW-1133">Transmembrane helix</keyword>
<dbReference type="PRINTS" id="PR00237">
    <property type="entry name" value="GPCRRHODOPSN"/>
</dbReference>
<dbReference type="Ensembl" id="ENSPSIT00000000890.1">
    <property type="protein sequence ID" value="ENSPSIP00000000890.1"/>
    <property type="gene ID" value="ENSPSIG00000000890.1"/>
</dbReference>
<keyword evidence="9 13" id="KW-0472">Membrane</keyword>
<evidence type="ECO:0000259" key="14">
    <source>
        <dbReference type="PROSITE" id="PS50262"/>
    </source>
</evidence>
<dbReference type="Gene3D" id="1.20.1070.10">
    <property type="entry name" value="Rhodopsin 7-helix transmembrane proteins"/>
    <property type="match status" value="1"/>
</dbReference>
<evidence type="ECO:0000256" key="10">
    <source>
        <dbReference type="ARBA" id="ARBA00023170"/>
    </source>
</evidence>
<dbReference type="EMBL" id="AGCU01147487">
    <property type="status" value="NOT_ANNOTATED_CDS"/>
    <property type="molecule type" value="Genomic_DNA"/>
</dbReference>
<feature type="transmembrane region" description="Helical" evidence="13">
    <location>
        <begin position="213"/>
        <end position="241"/>
    </location>
</feature>
<dbReference type="InterPro" id="IPR000276">
    <property type="entry name" value="GPCR_Rhodpsn"/>
</dbReference>
<feature type="transmembrane region" description="Helical" evidence="13">
    <location>
        <begin position="288"/>
        <end position="308"/>
    </location>
</feature>
<feature type="domain" description="G-protein coupled receptors family 1 profile" evidence="14">
    <location>
        <begin position="57"/>
        <end position="306"/>
    </location>
</feature>
<dbReference type="PRINTS" id="PR00245">
    <property type="entry name" value="OLFACTORYR"/>
</dbReference>
<evidence type="ECO:0000256" key="3">
    <source>
        <dbReference type="ARBA" id="ARBA00022475"/>
    </source>
</evidence>
<accession>K7EYN0</accession>
<evidence type="ECO:0000256" key="5">
    <source>
        <dbReference type="ARBA" id="ARBA00022692"/>
    </source>
</evidence>
<keyword evidence="16" id="KW-1185">Reference proteome</keyword>
<dbReference type="HOGENOM" id="CLU_012526_8_1_1"/>
<evidence type="ECO:0000313" key="16">
    <source>
        <dbReference type="Proteomes" id="UP000007267"/>
    </source>
</evidence>
<keyword evidence="10 12" id="KW-0675">Receptor</keyword>
<feature type="transmembrane region" description="Helical" evidence="13">
    <location>
        <begin position="156"/>
        <end position="174"/>
    </location>
</feature>
<dbReference type="Proteomes" id="UP000007267">
    <property type="component" value="Unassembled WGS sequence"/>
</dbReference>
<reference evidence="16" key="1">
    <citation type="submission" date="2011-10" db="EMBL/GenBank/DDBJ databases">
        <authorList>
            <consortium name="Soft-shell Turtle Genome Consortium"/>
        </authorList>
    </citation>
    <scope>NUCLEOTIDE SEQUENCE [LARGE SCALE GENOMIC DNA]</scope>
    <source>
        <strain evidence="16">Daiwa-1</strain>
    </source>
</reference>
<comment type="similarity">
    <text evidence="2 12">Belongs to the G-protein coupled receptor 1 family.</text>
</comment>
<dbReference type="Pfam" id="PF13853">
    <property type="entry name" value="7tm_4"/>
    <property type="match status" value="1"/>
</dbReference>
<feature type="transmembrane region" description="Helical" evidence="13">
    <location>
        <begin position="253"/>
        <end position="276"/>
    </location>
</feature>
<keyword evidence="5 12" id="KW-0812">Transmembrane</keyword>
<keyword evidence="6 13" id="KW-0552">Olfaction</keyword>
<dbReference type="CDD" id="cd15225">
    <property type="entry name" value="7tmA_OR10A-like"/>
    <property type="match status" value="1"/>
</dbReference>
<evidence type="ECO:0000256" key="13">
    <source>
        <dbReference type="RuleBase" id="RU363047"/>
    </source>
</evidence>
<keyword evidence="4 13" id="KW-0716">Sensory transduction</keyword>
<dbReference type="AlphaFoldDB" id="K7EYN0"/>
<feature type="transmembrane region" description="Helical" evidence="13">
    <location>
        <begin position="41"/>
        <end position="67"/>
    </location>
</feature>
<evidence type="ECO:0000256" key="7">
    <source>
        <dbReference type="ARBA" id="ARBA00022989"/>
    </source>
</evidence>
<proteinExistence type="inferred from homology"/>
<reference evidence="15" key="3">
    <citation type="submission" date="2025-08" db="UniProtKB">
        <authorList>
            <consortium name="Ensembl"/>
        </authorList>
    </citation>
    <scope>IDENTIFICATION</scope>
</reference>
<keyword evidence="11 12" id="KW-0807">Transducer</keyword>
<evidence type="ECO:0000256" key="11">
    <source>
        <dbReference type="ARBA" id="ARBA00023224"/>
    </source>
</evidence>
<evidence type="ECO:0000256" key="2">
    <source>
        <dbReference type="ARBA" id="ARBA00010663"/>
    </source>
</evidence>
<dbReference type="InterPro" id="IPR000725">
    <property type="entry name" value="Olfact_rcpt"/>
</dbReference>
<dbReference type="GO" id="GO:0004930">
    <property type="term" value="F:G protein-coupled receptor activity"/>
    <property type="evidence" value="ECO:0007669"/>
    <property type="project" value="UniProtKB-KW"/>
</dbReference>
<protein>
    <recommendedName>
        <fullName evidence="13">Olfactory receptor</fullName>
    </recommendedName>
</protein>
<evidence type="ECO:0000313" key="15">
    <source>
        <dbReference type="Ensembl" id="ENSPSIP00000000890.1"/>
    </source>
</evidence>
<keyword evidence="3 13" id="KW-1003">Cell membrane</keyword>
<evidence type="ECO:0000256" key="4">
    <source>
        <dbReference type="ARBA" id="ARBA00022606"/>
    </source>
</evidence>
<evidence type="ECO:0000256" key="12">
    <source>
        <dbReference type="RuleBase" id="RU000688"/>
    </source>
</evidence>
<dbReference type="eggNOG" id="ENOG502QVH7">
    <property type="taxonomic scope" value="Eukaryota"/>
</dbReference>
<organism evidence="15 16">
    <name type="scientific">Pelodiscus sinensis</name>
    <name type="common">Chinese softshell turtle</name>
    <name type="synonym">Trionyx sinensis</name>
    <dbReference type="NCBI Taxonomy" id="13735"/>
    <lineage>
        <taxon>Eukaryota</taxon>
        <taxon>Metazoa</taxon>
        <taxon>Chordata</taxon>
        <taxon>Craniata</taxon>
        <taxon>Vertebrata</taxon>
        <taxon>Euteleostomi</taxon>
        <taxon>Archelosauria</taxon>
        <taxon>Testudinata</taxon>
        <taxon>Testudines</taxon>
        <taxon>Cryptodira</taxon>
        <taxon>Trionychia</taxon>
        <taxon>Trionychidae</taxon>
        <taxon>Pelodiscus</taxon>
    </lineage>
</organism>
<evidence type="ECO:0000256" key="8">
    <source>
        <dbReference type="ARBA" id="ARBA00023040"/>
    </source>
</evidence>
<dbReference type="PROSITE" id="PS50262">
    <property type="entry name" value="G_PROTEIN_RECEP_F1_2"/>
    <property type="match status" value="1"/>
</dbReference>
<reference evidence="16" key="2">
    <citation type="journal article" date="2013" name="Nat. Genet.">
        <title>The draft genomes of soft-shell turtle and green sea turtle yield insights into the development and evolution of the turtle-specific body plan.</title>
        <authorList>
            <person name="Wang Z."/>
            <person name="Pascual-Anaya J."/>
            <person name="Zadissa A."/>
            <person name="Li W."/>
            <person name="Niimura Y."/>
            <person name="Huang Z."/>
            <person name="Li C."/>
            <person name="White S."/>
            <person name="Xiong Z."/>
            <person name="Fang D."/>
            <person name="Wang B."/>
            <person name="Ming Y."/>
            <person name="Chen Y."/>
            <person name="Zheng Y."/>
            <person name="Kuraku S."/>
            <person name="Pignatelli M."/>
            <person name="Herrero J."/>
            <person name="Beal K."/>
            <person name="Nozawa M."/>
            <person name="Li Q."/>
            <person name="Wang J."/>
            <person name="Zhang H."/>
            <person name="Yu L."/>
            <person name="Shigenobu S."/>
            <person name="Wang J."/>
            <person name="Liu J."/>
            <person name="Flicek P."/>
            <person name="Searle S."/>
            <person name="Wang J."/>
            <person name="Kuratani S."/>
            <person name="Yin Y."/>
            <person name="Aken B."/>
            <person name="Zhang G."/>
            <person name="Irie N."/>
        </authorList>
    </citation>
    <scope>NUCLEOTIDE SEQUENCE [LARGE SCALE GENOMIC DNA]</scope>
    <source>
        <strain evidence="16">Daiwa-1</strain>
    </source>
</reference>
<dbReference type="FunFam" id="1.10.1220.70:FF:000001">
    <property type="entry name" value="Olfactory receptor"/>
    <property type="match status" value="1"/>
</dbReference>
<reference evidence="15" key="4">
    <citation type="submission" date="2025-09" db="UniProtKB">
        <authorList>
            <consortium name="Ensembl"/>
        </authorList>
    </citation>
    <scope>IDENTIFICATION</scope>
</reference>